<dbReference type="SUPFAM" id="SSF82708">
    <property type="entry name" value="R3H domain"/>
    <property type="match status" value="1"/>
</dbReference>
<protein>
    <submittedName>
        <fullName evidence="4">RNA-binding suppressor of PAS kinase protein 1</fullName>
    </submittedName>
</protein>
<dbReference type="PANTHER" id="PTHR15672:SF8">
    <property type="entry name" value="PROTEIN ENCORE"/>
    <property type="match status" value="1"/>
</dbReference>
<feature type="region of interest" description="Disordered" evidence="2">
    <location>
        <begin position="149"/>
        <end position="185"/>
    </location>
</feature>
<feature type="compositionally biased region" description="Low complexity" evidence="2">
    <location>
        <begin position="306"/>
        <end position="323"/>
    </location>
</feature>
<feature type="compositionally biased region" description="Acidic residues" evidence="2">
    <location>
        <begin position="215"/>
        <end position="226"/>
    </location>
</feature>
<dbReference type="CDD" id="cd02642">
    <property type="entry name" value="R3H_encore_like"/>
    <property type="match status" value="1"/>
</dbReference>
<dbReference type="PANTHER" id="PTHR15672">
    <property type="entry name" value="CAMP-REGULATED PHOSPHOPROTEIN 21 RELATED R3H DOMAIN CONTAINING PROTEIN"/>
    <property type="match status" value="1"/>
</dbReference>
<feature type="compositionally biased region" description="Polar residues" evidence="2">
    <location>
        <begin position="288"/>
        <end position="297"/>
    </location>
</feature>
<reference evidence="4 5" key="1">
    <citation type="submission" date="2024-05" db="EMBL/GenBank/DDBJ databases">
        <title>Long read based assembly of the Candida bracarensis genome reveals expanded adhesin content.</title>
        <authorList>
            <person name="Marcet-Houben M."/>
            <person name="Ksiezopolska E."/>
            <person name="Gabaldon T."/>
        </authorList>
    </citation>
    <scope>NUCLEOTIDE SEQUENCE [LARGE SCALE GENOMIC DNA]</scope>
    <source>
        <strain evidence="4 5">CBM6</strain>
    </source>
</reference>
<keyword evidence="5" id="KW-1185">Reference proteome</keyword>
<dbReference type="Pfam" id="PF01424">
    <property type="entry name" value="R3H"/>
    <property type="match status" value="1"/>
</dbReference>
<dbReference type="GO" id="GO:0016301">
    <property type="term" value="F:kinase activity"/>
    <property type="evidence" value="ECO:0007669"/>
    <property type="project" value="UniProtKB-KW"/>
</dbReference>
<evidence type="ECO:0000313" key="5">
    <source>
        <dbReference type="Proteomes" id="UP001623330"/>
    </source>
</evidence>
<sequence length="569" mass="64074">MKSSVDYEELGLTPAMLTALFKRPHDRQFVIDMEASVLNFVDSKQNSLELRPMNSYYRLLSHQIAEYHHLRHVIARNNESCVILFKVEETQKLKGTKPMLKDLEPVFVNEPSSPDSQDAIADNEAPSLEQENPVVASAKKFKILKREKSKDDDTIVNESSSQENLTLSSDTRETSLLESNNSSSSVLLEEERLKKEEHYNQIRQNLFESQKSDENEANNEPDDMTNIDELFPNNKIDKIADSKEYSAPYYRVKIVQDKLDTFNELKNGDSPQPDDFQTSRHSFMSNQEYQSHQKGYQNRNVRRSFHSSSNSSISNMSNESSNNYKHKSRSGSFTKRGGFHSRRSSYNNTDHNSSHYNTYAPPVQHNPAAGFSIPYMIYPPQQQVPFQPMPYPGMYPPTVPIPMDTPGSIYNGSNPYMFGAPYTPGIDGIGGPSGAAAGGMAPNMSPYSPNMSNGGMPIPPMMGTGVPRYGMAPYGYRYPYNKNVSGDSRGYSRKYSKNFHKSKPPQVTEEQNHANSSKDKPDSDSDNDRQKKGYDLSQGRSQSNTASSFKVTEKSNQKSLSDDMDALSI</sequence>
<dbReference type="InterPro" id="IPR036867">
    <property type="entry name" value="R3H_dom_sf"/>
</dbReference>
<feature type="compositionally biased region" description="Low complexity" evidence="2">
    <location>
        <begin position="176"/>
        <end position="185"/>
    </location>
</feature>
<dbReference type="InterPro" id="IPR001374">
    <property type="entry name" value="R3H_dom"/>
</dbReference>
<keyword evidence="4" id="KW-0418">Kinase</keyword>
<feature type="compositionally biased region" description="Polar residues" evidence="2">
    <location>
        <begin position="538"/>
        <end position="550"/>
    </location>
</feature>
<dbReference type="EMBL" id="JBEVYD010000010">
    <property type="protein sequence ID" value="KAL3230153.1"/>
    <property type="molecule type" value="Genomic_DNA"/>
</dbReference>
<evidence type="ECO:0000313" key="4">
    <source>
        <dbReference type="EMBL" id="KAL3230153.1"/>
    </source>
</evidence>
<feature type="region of interest" description="Disordered" evidence="2">
    <location>
        <begin position="207"/>
        <end position="229"/>
    </location>
</feature>
<feature type="compositionally biased region" description="Polar residues" evidence="2">
    <location>
        <begin position="156"/>
        <end position="169"/>
    </location>
</feature>
<name>A0ABR4NPX3_9SACH</name>
<feature type="compositionally biased region" description="Polar residues" evidence="2">
    <location>
        <begin position="344"/>
        <end position="356"/>
    </location>
</feature>
<keyword evidence="4" id="KW-0808">Transferase</keyword>
<dbReference type="InterPro" id="IPR051937">
    <property type="entry name" value="R3H_domain_containing"/>
</dbReference>
<organism evidence="4 5">
    <name type="scientific">Nakaseomyces bracarensis</name>
    <dbReference type="NCBI Taxonomy" id="273131"/>
    <lineage>
        <taxon>Eukaryota</taxon>
        <taxon>Fungi</taxon>
        <taxon>Dikarya</taxon>
        <taxon>Ascomycota</taxon>
        <taxon>Saccharomycotina</taxon>
        <taxon>Saccharomycetes</taxon>
        <taxon>Saccharomycetales</taxon>
        <taxon>Saccharomycetaceae</taxon>
        <taxon>Nakaseomyces</taxon>
    </lineage>
</organism>
<dbReference type="SMART" id="SM00393">
    <property type="entry name" value="R3H"/>
    <property type="match status" value="1"/>
</dbReference>
<dbReference type="PROSITE" id="PS51061">
    <property type="entry name" value="R3H"/>
    <property type="match status" value="1"/>
</dbReference>
<proteinExistence type="predicted"/>
<accession>A0ABR4NPX3</accession>
<evidence type="ECO:0000259" key="3">
    <source>
        <dbReference type="PROSITE" id="PS51061"/>
    </source>
</evidence>
<dbReference type="Proteomes" id="UP001623330">
    <property type="component" value="Unassembled WGS sequence"/>
</dbReference>
<feature type="region of interest" description="Disordered" evidence="2">
    <location>
        <begin position="489"/>
        <end position="569"/>
    </location>
</feature>
<dbReference type="Gene3D" id="3.30.1370.50">
    <property type="entry name" value="R3H-like domain"/>
    <property type="match status" value="1"/>
</dbReference>
<feature type="compositionally biased region" description="Basic and acidic residues" evidence="2">
    <location>
        <begin position="510"/>
        <end position="534"/>
    </location>
</feature>
<feature type="region of interest" description="Disordered" evidence="2">
    <location>
        <begin position="106"/>
        <end position="132"/>
    </location>
</feature>
<feature type="domain" description="R3H" evidence="3">
    <location>
        <begin position="27"/>
        <end position="89"/>
    </location>
</feature>
<evidence type="ECO:0000256" key="2">
    <source>
        <dbReference type="SAM" id="MobiDB-lite"/>
    </source>
</evidence>
<keyword evidence="1" id="KW-0597">Phosphoprotein</keyword>
<comment type="caution">
    <text evidence="4">The sequence shown here is derived from an EMBL/GenBank/DDBJ whole genome shotgun (WGS) entry which is preliminary data.</text>
</comment>
<feature type="region of interest" description="Disordered" evidence="2">
    <location>
        <begin position="288"/>
        <end position="356"/>
    </location>
</feature>
<gene>
    <name evidence="4" type="ORF">RNJ44_01516</name>
</gene>
<feature type="compositionally biased region" description="Basic residues" evidence="2">
    <location>
        <begin position="491"/>
        <end position="503"/>
    </location>
</feature>
<evidence type="ECO:0000256" key="1">
    <source>
        <dbReference type="ARBA" id="ARBA00022553"/>
    </source>
</evidence>